<sequence length="654" mass="75388">MTELLCVPFKQTLAIDLKKELSDLIDSTTYQTSAFFADDISKISELREKVCDSEVSETKLDDLKEYLKCLGDLKDKFPDNRIKFTWFQTLSQKSYTSAQYSIEFEKLNVLYNVGSIYSLLAMNANDGSSLALKKLCSYFQLSACCFQYIVDHLQDTKEPVFDNFTGLTLVSMMLAQAQECFWFKAVQDGHKDSLISRLAEQTSQLYDEAFIYSKKSQLVRSDWNNHLKQKSAHFKAVALYRNALALGQNGNHGPMVRSLRMALEEIRKSNLPSRSEFMPTIEEALKNAERDNDFIYLQPVPSHIPAIKPALMVKLPSIETVLNDERNSDGKLFKALLPIHVIESCSAYSERQQAYVEEHIVRPLKALNKLLTDQLPKYELSSTVKTVSKEDLMHVELSLQDQRQNNSRINGLLEEIRYCLEKESQTYGSLIARYGSINWTLPKSSEVNSTYYEKLESLQKYLKQGQSVDDETTALFRSIDQDLITSDIKLPESNNPIVKECNEVIKERNDYTAKVLLKSSEYRILPKIISEYRKSGESDFEGLFREHLKHFDIDLAYVREQNTKNQLLSEKIQTEVNSKAVKRQDPQQIYIEDLQFSLQSLQDVKENIEEGAAFYQKLMQSSHALLTEVEQFEALRREQGRELEKRLSAKRSDR</sequence>
<dbReference type="Gene3D" id="1.20.140.50">
    <property type="entry name" value="alix/aip1 like domains"/>
    <property type="match status" value="1"/>
</dbReference>
<dbReference type="Pfam" id="PF03097">
    <property type="entry name" value="BRO1"/>
    <property type="match status" value="1"/>
</dbReference>
<dbReference type="Proteomes" id="UP000510647">
    <property type="component" value="Chromosome 3"/>
</dbReference>
<dbReference type="OrthoDB" id="64867at2759"/>
<dbReference type="PANTHER" id="PTHR23030">
    <property type="entry name" value="PCD6 INTERACTING PROTEIN-RELATED"/>
    <property type="match status" value="1"/>
</dbReference>
<dbReference type="CDD" id="cd09241">
    <property type="entry name" value="BRO1_ScRim20-like"/>
    <property type="match status" value="1"/>
</dbReference>
<dbReference type="Gene3D" id="1.25.40.280">
    <property type="entry name" value="alix/aip1 like domains"/>
    <property type="match status" value="1"/>
</dbReference>
<evidence type="ECO:0000259" key="2">
    <source>
        <dbReference type="PROSITE" id="PS51180"/>
    </source>
</evidence>
<keyword evidence="4" id="KW-1185">Reference proteome</keyword>
<feature type="domain" description="BRO1" evidence="2">
    <location>
        <begin position="3"/>
        <end position="371"/>
    </location>
</feature>
<dbReference type="InterPro" id="IPR004328">
    <property type="entry name" value="BRO1_dom"/>
</dbReference>
<dbReference type="SMART" id="SM01041">
    <property type="entry name" value="BRO1"/>
    <property type="match status" value="1"/>
</dbReference>
<evidence type="ECO:0000256" key="1">
    <source>
        <dbReference type="ARBA" id="ARBA00038154"/>
    </source>
</evidence>
<dbReference type="Gene3D" id="1.20.120.560">
    <property type="entry name" value="alix/aip1 in complex with the ypdl late domain"/>
    <property type="match status" value="1"/>
</dbReference>
<reference evidence="3 4" key="1">
    <citation type="submission" date="2020-06" db="EMBL/GenBank/DDBJ databases">
        <title>The yeast mating-type switching endonuclease HO is a domesticated member of an unorthodox homing genetic element family.</title>
        <authorList>
            <person name="Coughlan A.Y."/>
            <person name="Lombardi L."/>
            <person name="Braun-Galleani S."/>
            <person name="Martos A.R."/>
            <person name="Galeote V."/>
            <person name="Bigey F."/>
            <person name="Dequin S."/>
            <person name="Byrne K.P."/>
            <person name="Wolfe K.H."/>
        </authorList>
    </citation>
    <scope>NUCLEOTIDE SEQUENCE [LARGE SCALE GENOMIC DNA]</scope>
    <source>
        <strain evidence="3 4">CBS2947</strain>
    </source>
</reference>
<dbReference type="GO" id="GO:0005768">
    <property type="term" value="C:endosome"/>
    <property type="evidence" value="ECO:0007669"/>
    <property type="project" value="TreeGrafter"/>
</dbReference>
<comment type="similarity">
    <text evidence="1">Belongs to the palA/RIM20 family.</text>
</comment>
<evidence type="ECO:0000313" key="4">
    <source>
        <dbReference type="Proteomes" id="UP000510647"/>
    </source>
</evidence>
<dbReference type="InterPro" id="IPR038499">
    <property type="entry name" value="BRO1_sf"/>
</dbReference>
<dbReference type="PROSITE" id="PS51180">
    <property type="entry name" value="BRO1"/>
    <property type="match status" value="1"/>
</dbReference>
<dbReference type="InterPro" id="IPR025304">
    <property type="entry name" value="ALIX_V_dom"/>
</dbReference>
<dbReference type="EMBL" id="CP059269">
    <property type="protein sequence ID" value="QLQ79534.1"/>
    <property type="molecule type" value="Genomic_DNA"/>
</dbReference>
<proteinExistence type="inferred from homology"/>
<dbReference type="AlphaFoldDB" id="A0A7H9HP35"/>
<protein>
    <recommendedName>
        <fullName evidence="2">BRO1 domain-containing protein</fullName>
    </recommendedName>
</protein>
<dbReference type="Pfam" id="PF13949">
    <property type="entry name" value="ALIX_LYPXL_bnd"/>
    <property type="match status" value="2"/>
</dbReference>
<evidence type="ECO:0000313" key="3">
    <source>
        <dbReference type="EMBL" id="QLQ79534.1"/>
    </source>
</evidence>
<dbReference type="PANTHER" id="PTHR23030:SF39">
    <property type="entry name" value="PROGRAMMED CELL DEATH 6-INTERACTING PROTEIN"/>
    <property type="match status" value="1"/>
</dbReference>
<name>A0A7H9HP35_9SACH</name>
<accession>A0A7H9HP35</accession>
<gene>
    <name evidence="3" type="ORF">HG537_0C01810</name>
</gene>
<organism evidence="3 4">
    <name type="scientific">Torulaspora globosa</name>
    <dbReference type="NCBI Taxonomy" id="48254"/>
    <lineage>
        <taxon>Eukaryota</taxon>
        <taxon>Fungi</taxon>
        <taxon>Dikarya</taxon>
        <taxon>Ascomycota</taxon>
        <taxon>Saccharomycotina</taxon>
        <taxon>Saccharomycetes</taxon>
        <taxon>Saccharomycetales</taxon>
        <taxon>Saccharomycetaceae</taxon>
        <taxon>Torulaspora</taxon>
    </lineage>
</organism>